<accession>A0A8J6I218</accession>
<keyword evidence="8" id="KW-1185">Reference proteome</keyword>
<dbReference type="InterPro" id="IPR036764">
    <property type="entry name" value="Peptidase_Prp_sf"/>
</dbReference>
<protein>
    <recommendedName>
        <fullName evidence="6">Ribosomal processing cysteine protease Prp</fullName>
    </recommendedName>
</protein>
<dbReference type="Pfam" id="PF04327">
    <property type="entry name" value="Peptidase_Prp"/>
    <property type="match status" value="1"/>
</dbReference>
<organism evidence="7 8">
    <name type="scientific">Capillibacterium thermochitinicola</name>
    <dbReference type="NCBI Taxonomy" id="2699427"/>
    <lineage>
        <taxon>Bacteria</taxon>
        <taxon>Bacillati</taxon>
        <taxon>Bacillota</taxon>
        <taxon>Capillibacterium</taxon>
    </lineage>
</organism>
<reference evidence="7" key="1">
    <citation type="submission" date="2020-06" db="EMBL/GenBank/DDBJ databases">
        <title>Novel chitinolytic bacterium.</title>
        <authorList>
            <person name="Ungkulpasvich U."/>
            <person name="Kosugi A."/>
            <person name="Uke A."/>
        </authorList>
    </citation>
    <scope>NUCLEOTIDE SEQUENCE</scope>
    <source>
        <strain evidence="7">UUS1-1</strain>
    </source>
</reference>
<dbReference type="Gene3D" id="3.30.70.1490">
    <property type="entry name" value="Cysteine protease Prp"/>
    <property type="match status" value="1"/>
</dbReference>
<dbReference type="InterPro" id="IPR007422">
    <property type="entry name" value="Peptidase_Prp"/>
</dbReference>
<keyword evidence="4" id="KW-0788">Thiol protease</keyword>
<evidence type="ECO:0000256" key="4">
    <source>
        <dbReference type="ARBA" id="ARBA00022807"/>
    </source>
</evidence>
<dbReference type="GO" id="GO:0042254">
    <property type="term" value="P:ribosome biogenesis"/>
    <property type="evidence" value="ECO:0007669"/>
    <property type="project" value="UniProtKB-KW"/>
</dbReference>
<comment type="similarity">
    <text evidence="5">Belongs to the Prp family.</text>
</comment>
<comment type="caution">
    <text evidence="7">The sequence shown here is derived from an EMBL/GenBank/DDBJ whole genome shotgun (WGS) entry which is preliminary data.</text>
</comment>
<dbReference type="Proteomes" id="UP000657177">
    <property type="component" value="Unassembled WGS sequence"/>
</dbReference>
<name>A0A8J6I218_9FIRM</name>
<gene>
    <name evidence="7" type="ORF">G5B42_09740</name>
</gene>
<evidence type="ECO:0000256" key="3">
    <source>
        <dbReference type="ARBA" id="ARBA00022801"/>
    </source>
</evidence>
<dbReference type="PANTHER" id="PTHR39178:SF1">
    <property type="entry name" value="RIBOSOMAL-PROCESSING CYSTEINE PROTEASE PRP"/>
    <property type="match status" value="1"/>
</dbReference>
<evidence type="ECO:0000256" key="2">
    <source>
        <dbReference type="ARBA" id="ARBA00022670"/>
    </source>
</evidence>
<dbReference type="AlphaFoldDB" id="A0A8J6I218"/>
<proteinExistence type="inferred from homology"/>
<dbReference type="CDD" id="cd16332">
    <property type="entry name" value="Prp-like"/>
    <property type="match status" value="1"/>
</dbReference>
<dbReference type="RefSeq" id="WP_181340282.1">
    <property type="nucleotide sequence ID" value="NZ_JAAKDE010000023.1"/>
</dbReference>
<dbReference type="SUPFAM" id="SSF118010">
    <property type="entry name" value="TM1457-like"/>
    <property type="match status" value="1"/>
</dbReference>
<dbReference type="PANTHER" id="PTHR39178">
    <property type="entry name" value="HYPOTHETICAL RIBOSOME-ASSOCIATED PROTEIN"/>
    <property type="match status" value="1"/>
</dbReference>
<dbReference type="GO" id="GO:0006508">
    <property type="term" value="P:proteolysis"/>
    <property type="evidence" value="ECO:0007669"/>
    <property type="project" value="UniProtKB-KW"/>
</dbReference>
<dbReference type="GO" id="GO:0008234">
    <property type="term" value="F:cysteine-type peptidase activity"/>
    <property type="evidence" value="ECO:0007669"/>
    <property type="project" value="UniProtKB-KW"/>
</dbReference>
<keyword evidence="1" id="KW-0690">Ribosome biogenesis</keyword>
<evidence type="ECO:0000313" key="8">
    <source>
        <dbReference type="Proteomes" id="UP000657177"/>
    </source>
</evidence>
<keyword evidence="2 7" id="KW-0645">Protease</keyword>
<evidence type="ECO:0000256" key="6">
    <source>
        <dbReference type="ARBA" id="ARBA00044538"/>
    </source>
</evidence>
<evidence type="ECO:0000256" key="5">
    <source>
        <dbReference type="ARBA" id="ARBA00044503"/>
    </source>
</evidence>
<dbReference type="EMBL" id="JAAKDE010000023">
    <property type="protein sequence ID" value="MBA2133813.1"/>
    <property type="molecule type" value="Genomic_DNA"/>
</dbReference>
<evidence type="ECO:0000313" key="7">
    <source>
        <dbReference type="EMBL" id="MBA2133813.1"/>
    </source>
</evidence>
<evidence type="ECO:0000256" key="1">
    <source>
        <dbReference type="ARBA" id="ARBA00022517"/>
    </source>
</evidence>
<keyword evidence="3" id="KW-0378">Hydrolase</keyword>
<sequence length="116" mass="12743">MTSVQFLRAGTRFVGFKAKGHTGYAPAGQDIVCAGVSTLVQTAVLGLQKLVGLELQIEQEQKGGLFNCRIAGAVEEKKLEQADLILNLMYLGLQQIAQEYRKYVQVSVKEVQNDEL</sequence>